<feature type="transmembrane region" description="Helical" evidence="6">
    <location>
        <begin position="96"/>
        <end position="115"/>
    </location>
</feature>
<feature type="transmembrane region" description="Helical" evidence="6">
    <location>
        <begin position="249"/>
        <end position="274"/>
    </location>
</feature>
<keyword evidence="2" id="KW-1003">Cell membrane</keyword>
<dbReference type="InterPro" id="IPR001851">
    <property type="entry name" value="ABC_transp_permease"/>
</dbReference>
<sequence>MRRNLLTLSTLILILFLSVLSKNLDPYIYQILVFFGINSILAVSLNLINGFTGQFSIGHAGFMAAGGYFSAALSIYQGEKLLNMLSFLPRDLAQGVIFLAFLIIGGLFAALLGLMIGIPTLRLKGDYLAIATLGFGEIIRVAILNLDVVGGPRGFPGIPKLTDITWVALWAFIAVVVIYRVINSSHGRAIISIREDETASESMGINTTYYKVLAFSIGAFFAGIAGGLFAHYLMMLHPSSFTFMRSVEILLMIVLGGLGSITGSIFGAFVLTVLPEVLRGFAHLRLIIYSLTLIIMMLVRPSGLMGNREISFYRLYKFLRRKGIG</sequence>
<protein>
    <submittedName>
        <fullName evidence="7">Branched-chain amino acid ABC transporter permease</fullName>
    </submittedName>
</protein>
<feature type="transmembrane region" description="Helical" evidence="6">
    <location>
        <begin position="164"/>
        <end position="182"/>
    </location>
</feature>
<feature type="transmembrane region" description="Helical" evidence="6">
    <location>
        <begin position="55"/>
        <end position="76"/>
    </location>
</feature>
<dbReference type="InterPro" id="IPR043428">
    <property type="entry name" value="LivM-like"/>
</dbReference>
<dbReference type="PANTHER" id="PTHR30482">
    <property type="entry name" value="HIGH-AFFINITY BRANCHED-CHAIN AMINO ACID TRANSPORT SYSTEM PERMEASE"/>
    <property type="match status" value="1"/>
</dbReference>
<keyword evidence="5 6" id="KW-0472">Membrane</keyword>
<organism evidence="7">
    <name type="scientific">Dictyoglomus thermophilum</name>
    <dbReference type="NCBI Taxonomy" id="14"/>
    <lineage>
        <taxon>Bacteria</taxon>
        <taxon>Pseudomonadati</taxon>
        <taxon>Dictyoglomota</taxon>
        <taxon>Dictyoglomia</taxon>
        <taxon>Dictyoglomales</taxon>
        <taxon>Dictyoglomaceae</taxon>
        <taxon>Dictyoglomus</taxon>
    </lineage>
</organism>
<evidence type="ECO:0000313" key="7">
    <source>
        <dbReference type="EMBL" id="HFX13588.1"/>
    </source>
</evidence>
<evidence type="ECO:0000256" key="1">
    <source>
        <dbReference type="ARBA" id="ARBA00004651"/>
    </source>
</evidence>
<comment type="subcellular location">
    <subcellularLocation>
        <location evidence="1">Cell membrane</location>
        <topology evidence="1">Multi-pass membrane protein</topology>
    </subcellularLocation>
</comment>
<feature type="transmembrane region" description="Helical" evidence="6">
    <location>
        <begin position="212"/>
        <end position="234"/>
    </location>
</feature>
<evidence type="ECO:0000256" key="5">
    <source>
        <dbReference type="ARBA" id="ARBA00023136"/>
    </source>
</evidence>
<evidence type="ECO:0000256" key="4">
    <source>
        <dbReference type="ARBA" id="ARBA00022989"/>
    </source>
</evidence>
<evidence type="ECO:0000256" key="3">
    <source>
        <dbReference type="ARBA" id="ARBA00022692"/>
    </source>
</evidence>
<proteinExistence type="predicted"/>
<accession>A0A7C3MI06</accession>
<dbReference type="EMBL" id="DTIN01000015">
    <property type="protein sequence ID" value="HFX13588.1"/>
    <property type="molecule type" value="Genomic_DNA"/>
</dbReference>
<evidence type="ECO:0000256" key="2">
    <source>
        <dbReference type="ARBA" id="ARBA00022475"/>
    </source>
</evidence>
<feature type="transmembrane region" description="Helical" evidence="6">
    <location>
        <begin position="286"/>
        <end position="305"/>
    </location>
</feature>
<feature type="transmembrane region" description="Helical" evidence="6">
    <location>
        <begin position="127"/>
        <end position="144"/>
    </location>
</feature>
<feature type="transmembrane region" description="Helical" evidence="6">
    <location>
        <begin position="31"/>
        <end position="48"/>
    </location>
</feature>
<gene>
    <name evidence="7" type="ORF">ENW00_05445</name>
</gene>
<reference evidence="7" key="1">
    <citation type="journal article" date="2020" name="mSystems">
        <title>Genome- and Community-Level Interaction Insights into Carbon Utilization and Element Cycling Functions of Hydrothermarchaeota in Hydrothermal Sediment.</title>
        <authorList>
            <person name="Zhou Z."/>
            <person name="Liu Y."/>
            <person name="Xu W."/>
            <person name="Pan J."/>
            <person name="Luo Z.H."/>
            <person name="Li M."/>
        </authorList>
    </citation>
    <scope>NUCLEOTIDE SEQUENCE [LARGE SCALE GENOMIC DNA]</scope>
    <source>
        <strain evidence="7">SpSt-81</strain>
    </source>
</reference>
<dbReference type="GO" id="GO:0015658">
    <property type="term" value="F:branched-chain amino acid transmembrane transporter activity"/>
    <property type="evidence" value="ECO:0007669"/>
    <property type="project" value="InterPro"/>
</dbReference>
<dbReference type="CDD" id="cd06581">
    <property type="entry name" value="TM_PBP1_LivM_like"/>
    <property type="match status" value="1"/>
</dbReference>
<dbReference type="AlphaFoldDB" id="A0A7C3MI06"/>
<dbReference type="GO" id="GO:0005886">
    <property type="term" value="C:plasma membrane"/>
    <property type="evidence" value="ECO:0007669"/>
    <property type="project" value="UniProtKB-SubCell"/>
</dbReference>
<comment type="caution">
    <text evidence="7">The sequence shown here is derived from an EMBL/GenBank/DDBJ whole genome shotgun (WGS) entry which is preliminary data.</text>
</comment>
<evidence type="ECO:0000256" key="6">
    <source>
        <dbReference type="SAM" id="Phobius"/>
    </source>
</evidence>
<keyword evidence="3 6" id="KW-0812">Transmembrane</keyword>
<name>A0A7C3MI06_DICTH</name>
<dbReference type="PANTHER" id="PTHR30482:SF10">
    <property type="entry name" value="HIGH-AFFINITY BRANCHED-CHAIN AMINO ACID TRANSPORT PROTEIN BRAE"/>
    <property type="match status" value="1"/>
</dbReference>
<keyword evidence="4 6" id="KW-1133">Transmembrane helix</keyword>
<dbReference type="Pfam" id="PF02653">
    <property type="entry name" value="BPD_transp_2"/>
    <property type="match status" value="1"/>
</dbReference>